<protein>
    <submittedName>
        <fullName evidence="2">Uncharacterized protein</fullName>
    </submittedName>
</protein>
<evidence type="ECO:0000313" key="2">
    <source>
        <dbReference type="EMBL" id="RIQ25059.1"/>
    </source>
</evidence>
<gene>
    <name evidence="2" type="ORF">DY240_11670</name>
</gene>
<feature type="transmembrane region" description="Helical" evidence="1">
    <location>
        <begin position="106"/>
        <end position="127"/>
    </location>
</feature>
<keyword evidence="1" id="KW-1133">Transmembrane helix</keyword>
<name>A0A418KRH8_9ACTN</name>
<dbReference type="RefSeq" id="WP_119660069.1">
    <property type="nucleotide sequence ID" value="NZ_QUAL01000109.1"/>
</dbReference>
<dbReference type="Proteomes" id="UP000284057">
    <property type="component" value="Unassembled WGS sequence"/>
</dbReference>
<evidence type="ECO:0000313" key="3">
    <source>
        <dbReference type="Proteomes" id="UP000284057"/>
    </source>
</evidence>
<keyword evidence="1" id="KW-0812">Transmembrane</keyword>
<feature type="transmembrane region" description="Helical" evidence="1">
    <location>
        <begin position="79"/>
        <end position="100"/>
    </location>
</feature>
<keyword evidence="3" id="KW-1185">Reference proteome</keyword>
<organism evidence="2 3">
    <name type="scientific">Jiangella rhizosphaerae</name>
    <dbReference type="NCBI Taxonomy" id="2293569"/>
    <lineage>
        <taxon>Bacteria</taxon>
        <taxon>Bacillati</taxon>
        <taxon>Actinomycetota</taxon>
        <taxon>Actinomycetes</taxon>
        <taxon>Jiangellales</taxon>
        <taxon>Jiangellaceae</taxon>
        <taxon>Jiangella</taxon>
    </lineage>
</organism>
<comment type="caution">
    <text evidence="2">The sequence shown here is derived from an EMBL/GenBank/DDBJ whole genome shotgun (WGS) entry which is preliminary data.</text>
</comment>
<dbReference type="OrthoDB" id="9986646at2"/>
<dbReference type="EMBL" id="QUAL01000109">
    <property type="protein sequence ID" value="RIQ25059.1"/>
    <property type="molecule type" value="Genomic_DNA"/>
</dbReference>
<reference evidence="2 3" key="1">
    <citation type="submission" date="2018-09" db="EMBL/GenBank/DDBJ databases">
        <title>Isolation, diversity and antifungal activity of actinobacteria from wheat.</title>
        <authorList>
            <person name="Han C."/>
        </authorList>
    </citation>
    <scope>NUCLEOTIDE SEQUENCE [LARGE SCALE GENOMIC DNA]</scope>
    <source>
        <strain evidence="2 3">NEAU-YY265</strain>
    </source>
</reference>
<feature type="transmembrane region" description="Helical" evidence="1">
    <location>
        <begin position="12"/>
        <end position="32"/>
    </location>
</feature>
<feature type="transmembrane region" description="Helical" evidence="1">
    <location>
        <begin position="38"/>
        <end position="59"/>
    </location>
</feature>
<sequence>MTDPRLGSRAALAGLAGSYVTLLLAQVAVVVALNLPGFLLLAIAVATPIWLIAVLVVGLPVAARAERRLPADASVARRYGAYALAGLVSAGPVALAALILPLGWDVAMAVIALGCGVVCAIGGKAGVELWRRHERARATRTGH</sequence>
<keyword evidence="1" id="KW-0472">Membrane</keyword>
<proteinExistence type="predicted"/>
<accession>A0A418KRH8</accession>
<evidence type="ECO:0000256" key="1">
    <source>
        <dbReference type="SAM" id="Phobius"/>
    </source>
</evidence>
<dbReference type="AlphaFoldDB" id="A0A418KRH8"/>